<dbReference type="Pfam" id="PF10055">
    <property type="entry name" value="DUF2292"/>
    <property type="match status" value="1"/>
</dbReference>
<evidence type="ECO:0008006" key="3">
    <source>
        <dbReference type="Google" id="ProtNLM"/>
    </source>
</evidence>
<proteinExistence type="predicted"/>
<dbReference type="EMBL" id="CP027768">
    <property type="protein sequence ID" value="AYW50806.1"/>
    <property type="molecule type" value="Genomic_DNA"/>
</dbReference>
<accession>A0A3G5FKC7</accession>
<evidence type="ECO:0000313" key="2">
    <source>
        <dbReference type="Proteomes" id="UP000280475"/>
    </source>
</evidence>
<dbReference type="InterPro" id="IPR018743">
    <property type="entry name" value="DUF2292"/>
</dbReference>
<protein>
    <recommendedName>
        <fullName evidence="3">DUF2292 domain-containing protein</fullName>
    </recommendedName>
</protein>
<name>A0A3G5FKC7_TETHA</name>
<sequence>MRVGARLEVIKIVSDKRPTQEINIPAFGSIHFVIQDGKVYKVETTESKILKENK</sequence>
<reference evidence="1 2" key="1">
    <citation type="journal article" date="2012" name="Int. J. Syst. Evol. Microbiol.">
        <title>Characterization of Tetragenococcus strains from sugar thick juice reveals a novel species, Tetragenococcus osmophilus sp. nov., and divides Tetragenococcus halophilus into two subspecies, T. halophilus subsp. halophilus subsp. nov. and T. halophilus subsp. flandriensis subsp. nov.</title>
        <authorList>
            <person name="Juste A."/>
            <person name="Van Trappen S."/>
            <person name="Verreth C."/>
            <person name="Cleenwerck I."/>
            <person name="De Vos P."/>
            <person name="Lievens B."/>
            <person name="Willems K.A."/>
        </authorList>
    </citation>
    <scope>NUCLEOTIDE SEQUENCE [LARGE SCALE GENOMIC DNA]</scope>
    <source>
        <strain evidence="1 2">LMG 26042</strain>
    </source>
</reference>
<dbReference type="Proteomes" id="UP000280475">
    <property type="component" value="Chromosome"/>
</dbReference>
<evidence type="ECO:0000313" key="1">
    <source>
        <dbReference type="EMBL" id="AYW50806.1"/>
    </source>
</evidence>
<gene>
    <name evidence="1" type="ORF">C7H83_10170</name>
</gene>
<organism evidence="1 2">
    <name type="scientific">Tetragenococcus halophilus</name>
    <name type="common">Pediococcus halophilus</name>
    <dbReference type="NCBI Taxonomy" id="51669"/>
    <lineage>
        <taxon>Bacteria</taxon>
        <taxon>Bacillati</taxon>
        <taxon>Bacillota</taxon>
        <taxon>Bacilli</taxon>
        <taxon>Lactobacillales</taxon>
        <taxon>Enterococcaceae</taxon>
        <taxon>Tetragenococcus</taxon>
    </lineage>
</organism>
<dbReference type="AlphaFoldDB" id="A0A3G5FKC7"/>